<evidence type="ECO:0000256" key="3">
    <source>
        <dbReference type="ARBA" id="ARBA00022737"/>
    </source>
</evidence>
<dbReference type="PROSITE" id="PS00232">
    <property type="entry name" value="CADHERIN_1"/>
    <property type="match status" value="1"/>
</dbReference>
<dbReference type="InterPro" id="IPR015919">
    <property type="entry name" value="Cadherin-like_sf"/>
</dbReference>
<evidence type="ECO:0000256" key="2">
    <source>
        <dbReference type="ARBA" id="ARBA00022692"/>
    </source>
</evidence>
<dbReference type="SUPFAM" id="SSF49313">
    <property type="entry name" value="Cadherin-like"/>
    <property type="match status" value="2"/>
</dbReference>
<evidence type="ECO:0000256" key="1">
    <source>
        <dbReference type="ARBA" id="ARBA00004370"/>
    </source>
</evidence>
<dbReference type="PRINTS" id="PR00205">
    <property type="entry name" value="CADHERIN"/>
</dbReference>
<evidence type="ECO:0000259" key="8">
    <source>
        <dbReference type="PROSITE" id="PS50268"/>
    </source>
</evidence>
<dbReference type="PANTHER" id="PTHR24026">
    <property type="entry name" value="FAT ATYPICAL CADHERIN-RELATED"/>
    <property type="match status" value="1"/>
</dbReference>
<evidence type="ECO:0000313" key="9">
    <source>
        <dbReference type="EMBL" id="CAH3178382.1"/>
    </source>
</evidence>
<comment type="caution">
    <text evidence="9">The sequence shown here is derived from an EMBL/GenBank/DDBJ whole genome shotgun (WGS) entry which is preliminary data.</text>
</comment>
<dbReference type="PROSITE" id="PS50268">
    <property type="entry name" value="CADHERIN_2"/>
    <property type="match status" value="2"/>
</dbReference>
<gene>
    <name evidence="9" type="ORF">PEVE_00011750</name>
</gene>
<feature type="domain" description="Cadherin" evidence="8">
    <location>
        <begin position="37"/>
        <end position="143"/>
    </location>
</feature>
<dbReference type="CDD" id="cd11304">
    <property type="entry name" value="Cadherin_repeat"/>
    <property type="match status" value="2"/>
</dbReference>
<sequence>MKYFMSQESIILSITEEGLAQSVEHLMNTNDNVPEFSDADHNFVVTENLPGGTSVGKVQATDNDNGTNAELVYSIMSGENSNHFFIHPLQGILYTAVMLDRESVKDYRIKVKVSDSAAFSLDLSNITTVYITVLDRNDNSPRFALPFYNASVREKTVSGTSVTTVTADDPDRDANAELTYSITHSSSTEYFDINSVT</sequence>
<evidence type="ECO:0000256" key="7">
    <source>
        <dbReference type="PROSITE-ProRule" id="PRU00043"/>
    </source>
</evidence>
<dbReference type="Pfam" id="PF00028">
    <property type="entry name" value="Cadherin"/>
    <property type="match status" value="2"/>
</dbReference>
<dbReference type="SMART" id="SM00112">
    <property type="entry name" value="CA"/>
    <property type="match status" value="1"/>
</dbReference>
<comment type="subcellular location">
    <subcellularLocation>
        <location evidence="1">Membrane</location>
    </subcellularLocation>
</comment>
<feature type="non-terminal residue" evidence="9">
    <location>
        <position position="197"/>
    </location>
</feature>
<evidence type="ECO:0000256" key="6">
    <source>
        <dbReference type="ARBA" id="ARBA00023136"/>
    </source>
</evidence>
<dbReference type="Proteomes" id="UP001159427">
    <property type="component" value="Unassembled WGS sequence"/>
</dbReference>
<accession>A0ABN8RJE5</accession>
<reference evidence="9 10" key="1">
    <citation type="submission" date="2022-05" db="EMBL/GenBank/DDBJ databases">
        <authorList>
            <consortium name="Genoscope - CEA"/>
            <person name="William W."/>
        </authorList>
    </citation>
    <scope>NUCLEOTIDE SEQUENCE [LARGE SCALE GENOMIC DNA]</scope>
</reference>
<dbReference type="EMBL" id="CALNXI010001854">
    <property type="protein sequence ID" value="CAH3178382.1"/>
    <property type="molecule type" value="Genomic_DNA"/>
</dbReference>
<dbReference type="Gene3D" id="2.60.40.60">
    <property type="entry name" value="Cadherins"/>
    <property type="match status" value="2"/>
</dbReference>
<name>A0ABN8RJE5_9CNID</name>
<keyword evidence="3" id="KW-0677">Repeat</keyword>
<keyword evidence="10" id="KW-1185">Reference proteome</keyword>
<feature type="domain" description="Cadherin" evidence="8">
    <location>
        <begin position="144"/>
        <end position="197"/>
    </location>
</feature>
<proteinExistence type="predicted"/>
<keyword evidence="2" id="KW-0812">Transmembrane</keyword>
<evidence type="ECO:0000256" key="4">
    <source>
        <dbReference type="ARBA" id="ARBA00022837"/>
    </source>
</evidence>
<evidence type="ECO:0000256" key="5">
    <source>
        <dbReference type="ARBA" id="ARBA00022989"/>
    </source>
</evidence>
<evidence type="ECO:0000313" key="10">
    <source>
        <dbReference type="Proteomes" id="UP001159427"/>
    </source>
</evidence>
<keyword evidence="5" id="KW-1133">Transmembrane helix</keyword>
<dbReference type="PANTHER" id="PTHR24026:SF133">
    <property type="entry name" value="CADHERIN-RELATED FAMILY MEMBER 2"/>
    <property type="match status" value="1"/>
</dbReference>
<keyword evidence="6" id="KW-0472">Membrane</keyword>
<dbReference type="InterPro" id="IPR020894">
    <property type="entry name" value="Cadherin_CS"/>
</dbReference>
<organism evidence="9 10">
    <name type="scientific">Porites evermanni</name>
    <dbReference type="NCBI Taxonomy" id="104178"/>
    <lineage>
        <taxon>Eukaryota</taxon>
        <taxon>Metazoa</taxon>
        <taxon>Cnidaria</taxon>
        <taxon>Anthozoa</taxon>
        <taxon>Hexacorallia</taxon>
        <taxon>Scleractinia</taxon>
        <taxon>Fungiina</taxon>
        <taxon>Poritidae</taxon>
        <taxon>Porites</taxon>
    </lineage>
</organism>
<protein>
    <recommendedName>
        <fullName evidence="8">Cadherin domain-containing protein</fullName>
    </recommendedName>
</protein>
<dbReference type="InterPro" id="IPR002126">
    <property type="entry name" value="Cadherin-like_dom"/>
</dbReference>
<keyword evidence="4 7" id="KW-0106">Calcium</keyword>